<evidence type="ECO:0000313" key="12">
    <source>
        <dbReference type="Proteomes" id="UP000517765"/>
    </source>
</evidence>
<dbReference type="InterPro" id="IPR003834">
    <property type="entry name" value="Cyt_c_assmbl_TM_dom"/>
</dbReference>
<accession>A0A5P0YQI4</accession>
<dbReference type="Pfam" id="PF02683">
    <property type="entry name" value="DsbD_TM"/>
    <property type="match status" value="1"/>
</dbReference>
<gene>
    <name evidence="10" type="ORF">FNX44_007400</name>
    <name evidence="9" type="ORF">H3147_25685</name>
</gene>
<keyword evidence="4 7" id="KW-1133">Transmembrane helix</keyword>
<dbReference type="OrthoDB" id="4332145at2"/>
<feature type="region of interest" description="Disordered" evidence="6">
    <location>
        <begin position="272"/>
        <end position="316"/>
    </location>
</feature>
<dbReference type="PANTHER" id="PTHR31272:SF4">
    <property type="entry name" value="CYTOCHROME C-TYPE BIOGENESIS PROTEIN HI_1454-RELATED"/>
    <property type="match status" value="1"/>
</dbReference>
<organism evidence="10 11">
    <name type="scientific">Streptomyces alkaliterrae</name>
    <dbReference type="NCBI Taxonomy" id="2213162"/>
    <lineage>
        <taxon>Bacteria</taxon>
        <taxon>Bacillati</taxon>
        <taxon>Actinomycetota</taxon>
        <taxon>Actinomycetes</taxon>
        <taxon>Kitasatosporales</taxon>
        <taxon>Streptomycetaceae</taxon>
        <taxon>Streptomyces</taxon>
    </lineage>
</organism>
<evidence type="ECO:0000256" key="7">
    <source>
        <dbReference type="SAM" id="Phobius"/>
    </source>
</evidence>
<evidence type="ECO:0000256" key="2">
    <source>
        <dbReference type="ARBA" id="ARBA00006143"/>
    </source>
</evidence>
<comment type="subcellular location">
    <subcellularLocation>
        <location evidence="1">Membrane</location>
        <topology evidence="1">Multi-pass membrane protein</topology>
    </subcellularLocation>
</comment>
<evidence type="ECO:0000256" key="4">
    <source>
        <dbReference type="ARBA" id="ARBA00022989"/>
    </source>
</evidence>
<protein>
    <submittedName>
        <fullName evidence="10">Cytochrome c biogenesis protein CcdA</fullName>
    </submittedName>
</protein>
<dbReference type="GO" id="GO:0017004">
    <property type="term" value="P:cytochrome complex assembly"/>
    <property type="evidence" value="ECO:0007669"/>
    <property type="project" value="InterPro"/>
</dbReference>
<evidence type="ECO:0000256" key="1">
    <source>
        <dbReference type="ARBA" id="ARBA00004141"/>
    </source>
</evidence>
<feature type="transmembrane region" description="Helical" evidence="7">
    <location>
        <begin position="195"/>
        <end position="216"/>
    </location>
</feature>
<dbReference type="EMBL" id="VJYK02000053">
    <property type="protein sequence ID" value="MQS01702.1"/>
    <property type="molecule type" value="Genomic_DNA"/>
</dbReference>
<dbReference type="EMBL" id="JABJXA010000270">
    <property type="protein sequence ID" value="MBB1262173.1"/>
    <property type="molecule type" value="Genomic_DNA"/>
</dbReference>
<dbReference type="Proteomes" id="UP000517765">
    <property type="component" value="Unassembled WGS sequence"/>
</dbReference>
<feature type="transmembrane region" description="Helical" evidence="7">
    <location>
        <begin position="118"/>
        <end position="144"/>
    </location>
</feature>
<evidence type="ECO:0000256" key="6">
    <source>
        <dbReference type="SAM" id="MobiDB-lite"/>
    </source>
</evidence>
<feature type="transmembrane region" description="Helical" evidence="7">
    <location>
        <begin position="150"/>
        <end position="174"/>
    </location>
</feature>
<comment type="similarity">
    <text evidence="2">Belongs to the DsbD family.</text>
</comment>
<evidence type="ECO:0000256" key="3">
    <source>
        <dbReference type="ARBA" id="ARBA00022692"/>
    </source>
</evidence>
<reference evidence="12" key="2">
    <citation type="submission" date="2020-05" db="EMBL/GenBank/DDBJ databases">
        <title>Classification of alakaliphilic streptomycetes isolated from an alkaline soil next to Lonar Crater, India and a proposal for the recognition of Streptomyces alkaliterrae sp. nov.</title>
        <authorList>
            <person name="Golinska P."/>
        </authorList>
    </citation>
    <scope>NUCLEOTIDE SEQUENCE [LARGE SCALE GENOMIC DNA]</scope>
    <source>
        <strain evidence="12">OF8</strain>
    </source>
</reference>
<comment type="caution">
    <text evidence="10">The sequence shown here is derived from an EMBL/GenBank/DDBJ whole genome shotgun (WGS) entry which is preliminary data.</text>
</comment>
<evidence type="ECO:0000256" key="5">
    <source>
        <dbReference type="ARBA" id="ARBA00023136"/>
    </source>
</evidence>
<dbReference type="GO" id="GO:0016020">
    <property type="term" value="C:membrane"/>
    <property type="evidence" value="ECO:0007669"/>
    <property type="project" value="UniProtKB-SubCell"/>
</dbReference>
<evidence type="ECO:0000313" key="11">
    <source>
        <dbReference type="Proteomes" id="UP000320857"/>
    </source>
</evidence>
<dbReference type="Proteomes" id="UP000320857">
    <property type="component" value="Unassembled WGS sequence"/>
</dbReference>
<keyword evidence="5 7" id="KW-0472">Membrane</keyword>
<reference evidence="9" key="3">
    <citation type="journal article" name="Syst. Appl. Microbiol.">
        <title>Streptomyces alkaliterrae sp. nov., isolated from an alkaline soil, and emended descriptions of Streptomyces alkaliphilus, Streptomyces calidiresistens and Streptomyces durbertensis.</title>
        <authorList>
            <person name="Swiecimska M."/>
            <person name="Golinska P."/>
            <person name="Nouioui I."/>
            <person name="Wypij M."/>
            <person name="Rai M."/>
            <person name="Sangal V."/>
            <person name="Goodfellow M."/>
        </authorList>
    </citation>
    <scope>NUCLEOTIDE SEQUENCE</scope>
    <source>
        <strain evidence="9">OF8</strain>
    </source>
</reference>
<dbReference type="InterPro" id="IPR051790">
    <property type="entry name" value="Cytochrome_c-biogenesis_DsbD"/>
</dbReference>
<dbReference type="PANTHER" id="PTHR31272">
    <property type="entry name" value="CYTOCHROME C-TYPE BIOGENESIS PROTEIN HI_1454-RELATED"/>
    <property type="match status" value="1"/>
</dbReference>
<feature type="domain" description="Cytochrome C biogenesis protein transmembrane" evidence="8">
    <location>
        <begin position="9"/>
        <end position="172"/>
    </location>
</feature>
<reference evidence="10 11" key="1">
    <citation type="submission" date="2019-10" db="EMBL/GenBank/DDBJ databases">
        <title>Streptomyces sp. nov., a novel actinobacterium isolated from alkaline environment.</title>
        <authorList>
            <person name="Golinska P."/>
        </authorList>
    </citation>
    <scope>NUCLEOTIDE SEQUENCE [LARGE SCALE GENOMIC DNA]</scope>
    <source>
        <strain evidence="10 11">OF1</strain>
    </source>
</reference>
<feature type="transmembrane region" description="Helical" evidence="7">
    <location>
        <begin position="76"/>
        <end position="98"/>
    </location>
</feature>
<name>A0A5P0YQI4_9ACTN</name>
<evidence type="ECO:0000313" key="10">
    <source>
        <dbReference type="EMBL" id="MQS01702.1"/>
    </source>
</evidence>
<dbReference type="AlphaFoldDB" id="A0A5P0YQI4"/>
<feature type="transmembrane region" description="Helical" evidence="7">
    <location>
        <begin position="250"/>
        <end position="268"/>
    </location>
</feature>
<evidence type="ECO:0000313" key="9">
    <source>
        <dbReference type="EMBL" id="MBB1262173.1"/>
    </source>
</evidence>
<keyword evidence="3 7" id="KW-0812">Transmembrane</keyword>
<feature type="transmembrane region" description="Helical" evidence="7">
    <location>
        <begin position="6"/>
        <end position="35"/>
    </location>
</feature>
<proteinExistence type="inferred from homology"/>
<evidence type="ECO:0000259" key="8">
    <source>
        <dbReference type="Pfam" id="PF02683"/>
    </source>
</evidence>
<keyword evidence="11" id="KW-1185">Reference proteome</keyword>
<feature type="transmembrane region" description="Helical" evidence="7">
    <location>
        <begin position="47"/>
        <end position="70"/>
    </location>
</feature>
<sequence>MMAEVGYLTALLGGLLALLSPCSALLLPAFFAYAFATPGRLLARTAAFWVGLCVTLVPLGVAGSLAGSLLTRHRETLVAVGGWAVIGFGLAQMLGLGFGSRRMAEAAARLRPSSVLSVALLGAVYGLAGFCAGPILGGILMISALHGSPAYGGVLLAVYALGMAAPLFVLALLWERFDLGRRRLLRGRELKLGRLRLHTTSLLSGLLFVAVGGIFLTTGGTASLSAPLGVDQEARLEEWVLTLGDGVSDVMLLIPLTLLVAGALLWRLRRGSTAAAEEPEGEPAADSDREGGADRPTGTTAKARLGPSDRTGPTPP</sequence>